<dbReference type="SMART" id="SM00066">
    <property type="entry name" value="GAL4"/>
    <property type="match status" value="1"/>
</dbReference>
<dbReference type="InterPro" id="IPR036864">
    <property type="entry name" value="Zn2-C6_fun-type_DNA-bd_sf"/>
</dbReference>
<dbReference type="Proteomes" id="UP000566819">
    <property type="component" value="Unassembled WGS sequence"/>
</dbReference>
<dbReference type="PANTHER" id="PTHR47840:SF1">
    <property type="entry name" value="ZN(II)2CYS6 TRANSCRIPTION FACTOR (EUROFUNG)"/>
    <property type="match status" value="1"/>
</dbReference>
<dbReference type="SMART" id="SM00906">
    <property type="entry name" value="Fungal_trans"/>
    <property type="match status" value="1"/>
</dbReference>
<feature type="region of interest" description="Disordered" evidence="5">
    <location>
        <begin position="51"/>
        <end position="71"/>
    </location>
</feature>
<organism evidence="7 8">
    <name type="scientific">Cudoniella acicularis</name>
    <dbReference type="NCBI Taxonomy" id="354080"/>
    <lineage>
        <taxon>Eukaryota</taxon>
        <taxon>Fungi</taxon>
        <taxon>Dikarya</taxon>
        <taxon>Ascomycota</taxon>
        <taxon>Pezizomycotina</taxon>
        <taxon>Leotiomycetes</taxon>
        <taxon>Helotiales</taxon>
        <taxon>Tricladiaceae</taxon>
        <taxon>Cudoniella</taxon>
    </lineage>
</organism>
<dbReference type="AlphaFoldDB" id="A0A8H4R9B4"/>
<dbReference type="Gene3D" id="4.10.240.10">
    <property type="entry name" value="Zn(2)-C6 fungal-type DNA-binding domain"/>
    <property type="match status" value="1"/>
</dbReference>
<dbReference type="GO" id="GO:0000981">
    <property type="term" value="F:DNA-binding transcription factor activity, RNA polymerase II-specific"/>
    <property type="evidence" value="ECO:0007669"/>
    <property type="project" value="InterPro"/>
</dbReference>
<sequence length="698" mass="78249">MQTPQSEAGSRPAKRMRLGTKSCAECRRRKVRCIFESNATVCKGCALHETPCTSQQSKSHGSSSSGKDDGNVQQRIQDLEGMVRHICKALDIDMESLTLAEFEVKTAEALKCLRRASSLETMAVENRLTSPNYSPPESLNPTEPQGRRLAHGSTNHHEDAPLIGLFKEAMLIEKSNVYDDRGQPDLSLDQRFDTCIANLKSLIPTLSDLTIILDVTQKYWPIWPVSPKDSETFLDRHQQWGPVTARDFILDSLESGVPTLVAKSVLWLSLCIQQLPKQFKNLGTLPALPNTMLASFLSGAETLLAIDEDLGGSIEGLECGMLLMKLYINMGKPRKAWLSMRRATSFALILGIHGQKFDSDSHSRSLWSQIWQTERHLALTLGLPCALPDSHPGLSPSQMGYSIINRFMYELSIISGHIIDRDQNHKKADYSVTVQIDQELERCKQGIPQDWWDAVPSDSMSLEELYHRVVVKMYYHQLCKFLHLPYMLKSSQNRKFENSRISTLEACREMIKCYQTLRGTRGSELMICDVMDFQIFSATIVIVIDLLSRSSTPKTSQDDEDWALVKGVTRCVKWFSQEMGCTVASQSAQLLEYLSTVPDGTASNPDGYEAVIPYFGKVRINPISTTQTQTTLPFGQQPARPSNTIEFSVNSFLPFGQNLNADYLVDAELGVDWTAILDPDLSYDWSQTFDPAASNFQA</sequence>
<reference evidence="7 8" key="1">
    <citation type="submission" date="2020-03" db="EMBL/GenBank/DDBJ databases">
        <title>Draft Genome Sequence of Cudoniella acicularis.</title>
        <authorList>
            <person name="Buettner E."/>
            <person name="Kellner H."/>
        </authorList>
    </citation>
    <scope>NUCLEOTIDE SEQUENCE [LARGE SCALE GENOMIC DNA]</scope>
    <source>
        <strain evidence="7 8">DSM 108380</strain>
    </source>
</reference>
<name>A0A8H4R9B4_9HELO</name>
<dbReference type="EMBL" id="JAAMPI010001792">
    <property type="protein sequence ID" value="KAF4624037.1"/>
    <property type="molecule type" value="Genomic_DNA"/>
</dbReference>
<keyword evidence="8" id="KW-1185">Reference proteome</keyword>
<accession>A0A8H4R9B4</accession>
<evidence type="ECO:0000256" key="1">
    <source>
        <dbReference type="ARBA" id="ARBA00022723"/>
    </source>
</evidence>
<dbReference type="InterPro" id="IPR001138">
    <property type="entry name" value="Zn2Cys6_DnaBD"/>
</dbReference>
<dbReference type="PROSITE" id="PS00463">
    <property type="entry name" value="ZN2_CY6_FUNGAL_1"/>
    <property type="match status" value="1"/>
</dbReference>
<keyword evidence="2" id="KW-0805">Transcription regulation</keyword>
<dbReference type="GO" id="GO:0006351">
    <property type="term" value="P:DNA-templated transcription"/>
    <property type="evidence" value="ECO:0007669"/>
    <property type="project" value="InterPro"/>
</dbReference>
<dbReference type="CDD" id="cd00067">
    <property type="entry name" value="GAL4"/>
    <property type="match status" value="1"/>
</dbReference>
<feature type="compositionally biased region" description="Polar residues" evidence="5">
    <location>
        <begin position="127"/>
        <end position="143"/>
    </location>
</feature>
<evidence type="ECO:0000313" key="8">
    <source>
        <dbReference type="Proteomes" id="UP000566819"/>
    </source>
</evidence>
<feature type="region of interest" description="Disordered" evidence="5">
    <location>
        <begin position="126"/>
        <end position="154"/>
    </location>
</feature>
<evidence type="ECO:0000259" key="6">
    <source>
        <dbReference type="PROSITE" id="PS00463"/>
    </source>
</evidence>
<evidence type="ECO:0000256" key="2">
    <source>
        <dbReference type="ARBA" id="ARBA00023015"/>
    </source>
</evidence>
<dbReference type="GO" id="GO:0008270">
    <property type="term" value="F:zinc ion binding"/>
    <property type="evidence" value="ECO:0007669"/>
    <property type="project" value="InterPro"/>
</dbReference>
<dbReference type="GO" id="GO:0003677">
    <property type="term" value="F:DNA binding"/>
    <property type="evidence" value="ECO:0007669"/>
    <property type="project" value="InterPro"/>
</dbReference>
<evidence type="ECO:0000256" key="4">
    <source>
        <dbReference type="ARBA" id="ARBA00023242"/>
    </source>
</evidence>
<protein>
    <recommendedName>
        <fullName evidence="6">Zn(2)-C6 fungal-type domain-containing protein</fullName>
    </recommendedName>
</protein>
<comment type="caution">
    <text evidence="7">The sequence shown here is derived from an EMBL/GenBank/DDBJ whole genome shotgun (WGS) entry which is preliminary data.</text>
</comment>
<keyword evidence="4" id="KW-0539">Nucleus</keyword>
<dbReference type="CDD" id="cd12148">
    <property type="entry name" value="fungal_TF_MHR"/>
    <property type="match status" value="1"/>
</dbReference>
<evidence type="ECO:0000256" key="3">
    <source>
        <dbReference type="ARBA" id="ARBA00023163"/>
    </source>
</evidence>
<dbReference type="PANTHER" id="PTHR47840">
    <property type="entry name" value="ZN(II)2CYS6 TRANSCRIPTION FACTOR (EUROFUNG)-RELATED"/>
    <property type="match status" value="1"/>
</dbReference>
<dbReference type="Pfam" id="PF00172">
    <property type="entry name" value="Zn_clus"/>
    <property type="match status" value="1"/>
</dbReference>
<evidence type="ECO:0000313" key="7">
    <source>
        <dbReference type="EMBL" id="KAF4624037.1"/>
    </source>
</evidence>
<feature type="compositionally biased region" description="Low complexity" evidence="5">
    <location>
        <begin position="54"/>
        <end position="65"/>
    </location>
</feature>
<dbReference type="InterPro" id="IPR007219">
    <property type="entry name" value="XnlR_reg_dom"/>
</dbReference>
<dbReference type="SUPFAM" id="SSF57701">
    <property type="entry name" value="Zn2/Cys6 DNA-binding domain"/>
    <property type="match status" value="1"/>
</dbReference>
<evidence type="ECO:0000256" key="5">
    <source>
        <dbReference type="SAM" id="MobiDB-lite"/>
    </source>
</evidence>
<gene>
    <name evidence="7" type="ORF">G7Y89_g14136</name>
</gene>
<keyword evidence="1" id="KW-0479">Metal-binding</keyword>
<proteinExistence type="predicted"/>
<keyword evidence="3" id="KW-0804">Transcription</keyword>
<dbReference type="OrthoDB" id="6509908at2759"/>
<feature type="domain" description="Zn(2)-C6 fungal-type" evidence="6">
    <location>
        <begin position="22"/>
        <end position="52"/>
    </location>
</feature>